<organism evidence="2 3">
    <name type="scientific">Flagellimonas eckloniae</name>
    <dbReference type="NCBI Taxonomy" id="346185"/>
    <lineage>
        <taxon>Bacteria</taxon>
        <taxon>Pseudomonadati</taxon>
        <taxon>Bacteroidota</taxon>
        <taxon>Flavobacteriia</taxon>
        <taxon>Flavobacteriales</taxon>
        <taxon>Flavobacteriaceae</taxon>
        <taxon>Flagellimonas</taxon>
    </lineage>
</organism>
<comment type="caution">
    <text evidence="2">The sequence shown here is derived from an EMBL/GenBank/DDBJ whole genome shotgun (WGS) entry which is preliminary data.</text>
</comment>
<gene>
    <name evidence="2" type="ORF">AAY42_05005</name>
</gene>
<dbReference type="PROSITE" id="PS51257">
    <property type="entry name" value="PROKAR_LIPOPROTEIN"/>
    <property type="match status" value="1"/>
</dbReference>
<keyword evidence="3" id="KW-1185">Reference proteome</keyword>
<dbReference type="AlphaFoldDB" id="A0A0Q1H6P6"/>
<dbReference type="OrthoDB" id="8737820at2"/>
<feature type="region of interest" description="Disordered" evidence="1">
    <location>
        <begin position="189"/>
        <end position="248"/>
    </location>
</feature>
<evidence type="ECO:0000313" key="2">
    <source>
        <dbReference type="EMBL" id="KQC29333.1"/>
    </source>
</evidence>
<sequence>MKTPPIKRKNLLSVFSLVLLLFSCGKDEDLFYEAVLEEPEIVLEENIDDGFETKTFTFSTINDVFLQKSTVYNQSIVRLEEGNRTGYLMFDLSPIEKVNGEIQKVVLQFTTYGDKGNGNISFLKGLSSNWQENVDEPSALPDMGNQLNSINDSYEIGVTKEVTLDVSTLSNEKITVVVQHNSGNDLAIASKEHTSNKGPKLKVTYRAPEGSEDIVVEDNVNNEESSDNDSEGEGDGENTDQTNEDTNTDEEVDINHEVGADVQHWKDLFDKAWAEQYPKAVAQSESGNAMQEYYYMSYSLDGLIQIWQATGDNKYLDDALDLIENTMDDAIPVSGENSGYLGWPSNLERYGDKRNQEGTNLWESFMYRFVATLLRIMKQSPNLMSQGSYQSRYNNILAFTEEHIWEKWYRFNDNLSGIYRSRSHTASHWARIGMELYIITGESEYLEVFENVSYKGMSRYSGSSLRDRIFNIGSAYAWYETWESDNIQDVNHGSDVVSFWVTAYENGMYWNAEDMRSLVATTNELVWESDSPIKFTVNVDGSGTANNGDAGSHGMIAVGRFDESLQARIHSHYNTSKVNYQESQAMGIAAMNRKLLNDGRGVYPEN</sequence>
<protein>
    <submittedName>
        <fullName evidence="2">Uncharacterized protein</fullName>
    </submittedName>
</protein>
<reference evidence="2 3" key="1">
    <citation type="submission" date="2015-04" db="EMBL/GenBank/DDBJ databases">
        <title>Complete genome of flavobacterium.</title>
        <authorList>
            <person name="Kwon Y.M."/>
            <person name="Kim S.-J."/>
        </authorList>
    </citation>
    <scope>NUCLEOTIDE SEQUENCE [LARGE SCALE GENOMIC DNA]</scope>
    <source>
        <strain evidence="2 3">DK169</strain>
    </source>
</reference>
<dbReference type="EMBL" id="LCTZ01000002">
    <property type="protein sequence ID" value="KQC29333.1"/>
    <property type="molecule type" value="Genomic_DNA"/>
</dbReference>
<dbReference type="RefSeq" id="WP_055392985.1">
    <property type="nucleotide sequence ID" value="NZ_LCTZ01000002.1"/>
</dbReference>
<evidence type="ECO:0000256" key="1">
    <source>
        <dbReference type="SAM" id="MobiDB-lite"/>
    </source>
</evidence>
<feature type="compositionally biased region" description="Acidic residues" evidence="1">
    <location>
        <begin position="210"/>
        <end position="248"/>
    </location>
</feature>
<proteinExistence type="predicted"/>
<evidence type="ECO:0000313" key="3">
    <source>
        <dbReference type="Proteomes" id="UP000050827"/>
    </source>
</evidence>
<dbReference type="Proteomes" id="UP000050827">
    <property type="component" value="Unassembled WGS sequence"/>
</dbReference>
<dbReference type="PATRIC" id="fig|1547436.3.peg.1044"/>
<accession>A0A0Q1H6P6</accession>
<name>A0A0Q1H6P6_9FLAO</name>